<keyword evidence="2" id="KW-1185">Reference proteome</keyword>
<accession>A0A835VI53</accession>
<comment type="caution">
    <text evidence="1">The sequence shown here is derived from an EMBL/GenBank/DDBJ whole genome shotgun (WGS) entry which is preliminary data.</text>
</comment>
<evidence type="ECO:0000313" key="2">
    <source>
        <dbReference type="Proteomes" id="UP000636800"/>
    </source>
</evidence>
<name>A0A835VI53_VANPL</name>
<dbReference type="Proteomes" id="UP000636800">
    <property type="component" value="Chromosome 1"/>
</dbReference>
<organism evidence="1 2">
    <name type="scientific">Vanilla planifolia</name>
    <name type="common">Vanilla</name>
    <dbReference type="NCBI Taxonomy" id="51239"/>
    <lineage>
        <taxon>Eukaryota</taxon>
        <taxon>Viridiplantae</taxon>
        <taxon>Streptophyta</taxon>
        <taxon>Embryophyta</taxon>
        <taxon>Tracheophyta</taxon>
        <taxon>Spermatophyta</taxon>
        <taxon>Magnoliopsida</taxon>
        <taxon>Liliopsida</taxon>
        <taxon>Asparagales</taxon>
        <taxon>Orchidaceae</taxon>
        <taxon>Vanilloideae</taxon>
        <taxon>Vanilleae</taxon>
        <taxon>Vanilla</taxon>
    </lineage>
</organism>
<protein>
    <submittedName>
        <fullName evidence="1">Uncharacterized protein</fullName>
    </submittedName>
</protein>
<sequence length="262" mass="29586">MLKETDKQRCKQEYIQAGQIVLSKSLIRGEMVAVGSFVSRPLLFLRLHGLPLWIHCAFEGKYLTQDINQPSLGSDEESKQERFQTLHFSCFLPDAIGRGFIEVEENDLSSGFFPFIVAEDDICDELRMLESSINVVSCDALLEEKVEAARSLCVSFLHEIGWLLSRNAKDCTGLTPEVYAIAGGHESYILLMLKKINKSTEKKDFVVVYIPAKLPLMSDATYEFCKLCEQHLECRSSLGRSILYRPMLLSMVGIAAFDNINK</sequence>
<reference evidence="1 2" key="1">
    <citation type="journal article" date="2020" name="Nat. Food">
        <title>A phased Vanilla planifolia genome enables genetic improvement of flavour and production.</title>
        <authorList>
            <person name="Hasing T."/>
            <person name="Tang H."/>
            <person name="Brym M."/>
            <person name="Khazi F."/>
            <person name="Huang T."/>
            <person name="Chambers A.H."/>
        </authorList>
    </citation>
    <scope>NUCLEOTIDE SEQUENCE [LARGE SCALE GENOMIC DNA]</scope>
    <source>
        <tissue evidence="1">Leaf</tissue>
    </source>
</reference>
<dbReference type="Pfam" id="PF26102">
    <property type="entry name" value="Ig_SPL7"/>
    <property type="match status" value="1"/>
</dbReference>
<dbReference type="EMBL" id="JADCNL010000001">
    <property type="protein sequence ID" value="KAG0497933.1"/>
    <property type="molecule type" value="Genomic_DNA"/>
</dbReference>
<proteinExistence type="predicted"/>
<gene>
    <name evidence="1" type="ORF">HPP92_002624</name>
</gene>
<evidence type="ECO:0000313" key="1">
    <source>
        <dbReference type="EMBL" id="KAG0497933.1"/>
    </source>
</evidence>
<dbReference type="OrthoDB" id="412748at2759"/>
<dbReference type="AlphaFoldDB" id="A0A835VI53"/>